<comment type="subcellular location">
    <subcellularLocation>
        <location evidence="1">Membrane</location>
        <topology evidence="1">Multi-pass membrane protein</topology>
    </subcellularLocation>
</comment>
<comment type="similarity">
    <text evidence="2">Belongs to the GtrA family.</text>
</comment>
<name>A0ABS0BAG5_9GAMM</name>
<evidence type="ECO:0000256" key="5">
    <source>
        <dbReference type="ARBA" id="ARBA00023136"/>
    </source>
</evidence>
<sequence length="129" mass="14110">MKRFIYFAIAGGIAAAANFGSRILLGNVFNYSTSIVIAYVIGMITAFLLNRAFVFPEGNEGIHKQAGWFIAVNMLAVLQTLGISLLLARVVFPSVGLDFHPETLAHAIGVIVPIFTSYLGHKTYTFRTR</sequence>
<proteinExistence type="inferred from homology"/>
<keyword evidence="4 6" id="KW-1133">Transmembrane helix</keyword>
<evidence type="ECO:0000313" key="8">
    <source>
        <dbReference type="EMBL" id="MBF6025974.1"/>
    </source>
</evidence>
<evidence type="ECO:0000256" key="6">
    <source>
        <dbReference type="SAM" id="Phobius"/>
    </source>
</evidence>
<keyword evidence="5 6" id="KW-0472">Membrane</keyword>
<dbReference type="PANTHER" id="PTHR38459">
    <property type="entry name" value="PROPHAGE BACTOPRENOL-LINKED GLUCOSE TRANSLOCASE HOMOLOG"/>
    <property type="match status" value="1"/>
</dbReference>
<accession>A0ABS0BAG5</accession>
<dbReference type="RefSeq" id="WP_194932567.1">
    <property type="nucleotide sequence ID" value="NZ_JADLZT010000012.1"/>
</dbReference>
<feature type="domain" description="GtrA/DPMS transmembrane" evidence="7">
    <location>
        <begin position="7"/>
        <end position="126"/>
    </location>
</feature>
<reference evidence="8 9" key="1">
    <citation type="submission" date="2020-11" db="EMBL/GenBank/DDBJ databases">
        <title>Draft Genome Sequence and Secondary Metabolite Biosynthetic Potential of the Lysobacter niastensis Type strain DSM 18481.</title>
        <authorList>
            <person name="Turrini P."/>
            <person name="Artuso I."/>
            <person name="Tescari M."/>
            <person name="Lugli G.A."/>
            <person name="Frangipani E."/>
            <person name="Ventura M."/>
            <person name="Visca P."/>
        </authorList>
    </citation>
    <scope>NUCLEOTIDE SEQUENCE [LARGE SCALE GENOMIC DNA]</scope>
    <source>
        <strain evidence="8 9">DSM 18481</strain>
    </source>
</reference>
<protein>
    <submittedName>
        <fullName evidence="8">GtrA family protein</fullName>
    </submittedName>
</protein>
<dbReference type="Proteomes" id="UP001429984">
    <property type="component" value="Unassembled WGS sequence"/>
</dbReference>
<evidence type="ECO:0000313" key="9">
    <source>
        <dbReference type="Proteomes" id="UP001429984"/>
    </source>
</evidence>
<evidence type="ECO:0000259" key="7">
    <source>
        <dbReference type="Pfam" id="PF04138"/>
    </source>
</evidence>
<gene>
    <name evidence="8" type="ORF">IU514_18245</name>
</gene>
<evidence type="ECO:0000256" key="2">
    <source>
        <dbReference type="ARBA" id="ARBA00009399"/>
    </source>
</evidence>
<feature type="transmembrane region" description="Helical" evidence="6">
    <location>
        <begin position="32"/>
        <end position="54"/>
    </location>
</feature>
<feature type="transmembrane region" description="Helical" evidence="6">
    <location>
        <begin position="66"/>
        <end position="92"/>
    </location>
</feature>
<dbReference type="PANTHER" id="PTHR38459:SF1">
    <property type="entry name" value="PROPHAGE BACTOPRENOL-LINKED GLUCOSE TRANSLOCASE HOMOLOG"/>
    <property type="match status" value="1"/>
</dbReference>
<organism evidence="8 9">
    <name type="scientific">Lysobacter niastensis</name>
    <dbReference type="NCBI Taxonomy" id="380629"/>
    <lineage>
        <taxon>Bacteria</taxon>
        <taxon>Pseudomonadati</taxon>
        <taxon>Pseudomonadota</taxon>
        <taxon>Gammaproteobacteria</taxon>
        <taxon>Lysobacterales</taxon>
        <taxon>Lysobacteraceae</taxon>
        <taxon>Lysobacter</taxon>
    </lineage>
</organism>
<evidence type="ECO:0000256" key="4">
    <source>
        <dbReference type="ARBA" id="ARBA00022989"/>
    </source>
</evidence>
<dbReference type="InterPro" id="IPR007267">
    <property type="entry name" value="GtrA_DPMS_TM"/>
</dbReference>
<dbReference type="InterPro" id="IPR051401">
    <property type="entry name" value="GtrA_CellWall_Glycosyl"/>
</dbReference>
<keyword evidence="9" id="KW-1185">Reference proteome</keyword>
<evidence type="ECO:0000256" key="1">
    <source>
        <dbReference type="ARBA" id="ARBA00004141"/>
    </source>
</evidence>
<dbReference type="EMBL" id="JADLZT010000012">
    <property type="protein sequence ID" value="MBF6025974.1"/>
    <property type="molecule type" value="Genomic_DNA"/>
</dbReference>
<keyword evidence="3 6" id="KW-0812">Transmembrane</keyword>
<evidence type="ECO:0000256" key="3">
    <source>
        <dbReference type="ARBA" id="ARBA00022692"/>
    </source>
</evidence>
<comment type="caution">
    <text evidence="8">The sequence shown here is derived from an EMBL/GenBank/DDBJ whole genome shotgun (WGS) entry which is preliminary data.</text>
</comment>
<feature type="transmembrane region" description="Helical" evidence="6">
    <location>
        <begin position="104"/>
        <end position="121"/>
    </location>
</feature>
<dbReference type="Pfam" id="PF04138">
    <property type="entry name" value="GtrA_DPMS_TM"/>
    <property type="match status" value="1"/>
</dbReference>